<evidence type="ECO:0000256" key="7">
    <source>
        <dbReference type="RuleBase" id="RU365085"/>
    </source>
</evidence>
<evidence type="ECO:0000256" key="3">
    <source>
        <dbReference type="ARBA" id="ARBA00022692"/>
    </source>
</evidence>
<comment type="subcellular location">
    <subcellularLocation>
        <location evidence="1 7">Endoplasmic reticulum membrane</location>
        <topology evidence="1 7">Multi-pass membrane protein</topology>
    </subcellularLocation>
</comment>
<sequence>MASQLQIYLTIASPFYFSGLWTQLLIGGPLLVVLTLGVYAASTVIYGVITFNDCTAAKQDLIKEISEAKADLRKRKIID</sequence>
<evidence type="ECO:0000256" key="4">
    <source>
        <dbReference type="ARBA" id="ARBA00022824"/>
    </source>
</evidence>
<proteinExistence type="inferred from homology"/>
<evidence type="ECO:0000313" key="9">
    <source>
        <dbReference type="WBParaSite" id="jg6299"/>
    </source>
</evidence>
<dbReference type="WBParaSite" id="jg6299">
    <property type="protein sequence ID" value="jg6299"/>
    <property type="gene ID" value="jg6299"/>
</dbReference>
<evidence type="ECO:0000256" key="5">
    <source>
        <dbReference type="ARBA" id="ARBA00022989"/>
    </source>
</evidence>
<dbReference type="AlphaFoldDB" id="A0A915EKE1"/>
<accession>A0A915EKE1</accession>
<keyword evidence="4 7" id="KW-0256">Endoplasmic reticulum</keyword>
<evidence type="ECO:0000313" key="8">
    <source>
        <dbReference type="Proteomes" id="UP000887574"/>
    </source>
</evidence>
<comment type="similarity">
    <text evidence="2 7">Belongs to the DPM3 family.</text>
</comment>
<comment type="subunit">
    <text evidence="7">Component of the dolichol-phosphate mannose (DPM) synthase complex.</text>
</comment>
<name>A0A915EKE1_9BILA</name>
<evidence type="ECO:0000256" key="6">
    <source>
        <dbReference type="ARBA" id="ARBA00023136"/>
    </source>
</evidence>
<feature type="transmembrane region" description="Helical" evidence="7">
    <location>
        <begin position="7"/>
        <end position="24"/>
    </location>
</feature>
<evidence type="ECO:0000256" key="2">
    <source>
        <dbReference type="ARBA" id="ARBA00010430"/>
    </source>
</evidence>
<reference evidence="9" key="1">
    <citation type="submission" date="2022-11" db="UniProtKB">
        <authorList>
            <consortium name="WormBaseParasite"/>
        </authorList>
    </citation>
    <scope>IDENTIFICATION</scope>
</reference>
<dbReference type="PANTHER" id="PTHR16433">
    <property type="entry name" value="DOLICHOL-PHOSPHATE MANNOSYLTRANSFERASE SUBUNIT 3"/>
    <property type="match status" value="1"/>
</dbReference>
<dbReference type="PANTHER" id="PTHR16433:SF0">
    <property type="entry name" value="DOLICHOL-PHOSPHATE MANNOSYLTRANSFERASE SUBUNIT 3"/>
    <property type="match status" value="1"/>
</dbReference>
<dbReference type="Pfam" id="PF08285">
    <property type="entry name" value="DPM3"/>
    <property type="match status" value="1"/>
</dbReference>
<comment type="pathway">
    <text evidence="7">Protein modification; protein glycosylation.</text>
</comment>
<dbReference type="Proteomes" id="UP000887574">
    <property type="component" value="Unplaced"/>
</dbReference>
<comment type="function">
    <text evidence="7">Stabilizer subunit of the dolichol-phosphate mannose (DPM) synthase complex; tethers catalytic subunit to the ER.</text>
</comment>
<keyword evidence="3 7" id="KW-0812">Transmembrane</keyword>
<keyword evidence="8" id="KW-1185">Reference proteome</keyword>
<dbReference type="GO" id="GO:0006506">
    <property type="term" value="P:GPI anchor biosynthetic process"/>
    <property type="evidence" value="ECO:0007669"/>
    <property type="project" value="TreeGrafter"/>
</dbReference>
<evidence type="ECO:0000256" key="1">
    <source>
        <dbReference type="ARBA" id="ARBA00004477"/>
    </source>
</evidence>
<keyword evidence="5 7" id="KW-1133">Transmembrane helix</keyword>
<dbReference type="GO" id="GO:0033185">
    <property type="term" value="C:dolichol-phosphate-mannose synthase complex"/>
    <property type="evidence" value="ECO:0007669"/>
    <property type="project" value="TreeGrafter"/>
</dbReference>
<protein>
    <recommendedName>
        <fullName evidence="7">Dolichol-phosphate mannosyltransferase subunit 3</fullName>
    </recommendedName>
</protein>
<dbReference type="InterPro" id="IPR013174">
    <property type="entry name" value="DPM3"/>
</dbReference>
<organism evidence="8 9">
    <name type="scientific">Ditylenchus dipsaci</name>
    <dbReference type="NCBI Taxonomy" id="166011"/>
    <lineage>
        <taxon>Eukaryota</taxon>
        <taxon>Metazoa</taxon>
        <taxon>Ecdysozoa</taxon>
        <taxon>Nematoda</taxon>
        <taxon>Chromadorea</taxon>
        <taxon>Rhabditida</taxon>
        <taxon>Tylenchina</taxon>
        <taxon>Tylenchomorpha</taxon>
        <taxon>Sphaerularioidea</taxon>
        <taxon>Anguinidae</taxon>
        <taxon>Anguininae</taxon>
        <taxon>Ditylenchus</taxon>
    </lineage>
</organism>
<feature type="transmembrane region" description="Helical" evidence="7">
    <location>
        <begin position="30"/>
        <end position="49"/>
    </location>
</feature>
<dbReference type="GO" id="GO:0005789">
    <property type="term" value="C:endoplasmic reticulum membrane"/>
    <property type="evidence" value="ECO:0007669"/>
    <property type="project" value="UniProtKB-SubCell"/>
</dbReference>
<keyword evidence="6 7" id="KW-0472">Membrane</keyword>